<sequence>MEVDTEELESLQAVVDRLVAQRAQWLDDEGISVDFWIVLGGVQGILNTLRYIEDRDISSDTVERLKQIWHESDQEAANAIVALLPHSVDVKLPEMGAASALQYAAGNGHIDMVSLLLARGIDVDAPNEDGWTALHNAVHNGHIDIISALLEGGADVGARSNNGNTALHIAAFNGNTDVVKILLAPSPFVEDLVKDAAANGHVGMIRDADVNAKNIQGDTALHEAADKGHTDAVLLLLNKNADIEAVNSVRFDYISPVQSTSALRAQ</sequence>
<comment type="caution">
    <text evidence="4">The sequence shown here is derived from an EMBL/GenBank/DDBJ whole genome shotgun (WGS) entry which is preliminary data.</text>
</comment>
<dbReference type="PRINTS" id="PR01415">
    <property type="entry name" value="ANKYRIN"/>
</dbReference>
<dbReference type="OrthoDB" id="73683at2759"/>
<evidence type="ECO:0000256" key="1">
    <source>
        <dbReference type="ARBA" id="ARBA00022737"/>
    </source>
</evidence>
<gene>
    <name evidence="4" type="ORF">PHMEG_00019081</name>
</gene>
<dbReference type="PANTHER" id="PTHR24193">
    <property type="entry name" value="ANKYRIN REPEAT PROTEIN"/>
    <property type="match status" value="1"/>
</dbReference>
<keyword evidence="1" id="KW-0677">Repeat</keyword>
<dbReference type="SUPFAM" id="SSF48403">
    <property type="entry name" value="Ankyrin repeat"/>
    <property type="match status" value="1"/>
</dbReference>
<dbReference type="Pfam" id="PF12796">
    <property type="entry name" value="Ank_2"/>
    <property type="match status" value="1"/>
</dbReference>
<dbReference type="AlphaFoldDB" id="A0A225VUA9"/>
<feature type="repeat" description="ANK" evidence="3">
    <location>
        <begin position="216"/>
        <end position="248"/>
    </location>
</feature>
<dbReference type="Pfam" id="PF00023">
    <property type="entry name" value="Ank"/>
    <property type="match status" value="1"/>
</dbReference>
<organism evidence="4 5">
    <name type="scientific">Phytophthora megakarya</name>
    <dbReference type="NCBI Taxonomy" id="4795"/>
    <lineage>
        <taxon>Eukaryota</taxon>
        <taxon>Sar</taxon>
        <taxon>Stramenopiles</taxon>
        <taxon>Oomycota</taxon>
        <taxon>Peronosporomycetes</taxon>
        <taxon>Peronosporales</taxon>
        <taxon>Peronosporaceae</taxon>
        <taxon>Phytophthora</taxon>
    </lineage>
</organism>
<dbReference type="PROSITE" id="PS50297">
    <property type="entry name" value="ANK_REP_REGION"/>
    <property type="match status" value="4"/>
</dbReference>
<evidence type="ECO:0000313" key="5">
    <source>
        <dbReference type="Proteomes" id="UP000198211"/>
    </source>
</evidence>
<keyword evidence="5" id="KW-1185">Reference proteome</keyword>
<protein>
    <submittedName>
        <fullName evidence="4">Uncharacterized protein</fullName>
    </submittedName>
</protein>
<dbReference type="STRING" id="4795.A0A225VUA9"/>
<dbReference type="EMBL" id="NBNE01003173">
    <property type="protein sequence ID" value="OWZ08387.1"/>
    <property type="molecule type" value="Genomic_DNA"/>
</dbReference>
<dbReference type="PROSITE" id="PS50088">
    <property type="entry name" value="ANK_REPEAT"/>
    <property type="match status" value="4"/>
</dbReference>
<evidence type="ECO:0000256" key="2">
    <source>
        <dbReference type="ARBA" id="ARBA00023043"/>
    </source>
</evidence>
<name>A0A225VUA9_9STRA</name>
<dbReference type="InterPro" id="IPR036770">
    <property type="entry name" value="Ankyrin_rpt-contain_sf"/>
</dbReference>
<dbReference type="GO" id="GO:0005634">
    <property type="term" value="C:nucleus"/>
    <property type="evidence" value="ECO:0007669"/>
    <property type="project" value="TreeGrafter"/>
</dbReference>
<dbReference type="GO" id="GO:0000976">
    <property type="term" value="F:transcription cis-regulatory region binding"/>
    <property type="evidence" value="ECO:0007669"/>
    <property type="project" value="TreeGrafter"/>
</dbReference>
<dbReference type="Gene3D" id="1.25.40.20">
    <property type="entry name" value="Ankyrin repeat-containing domain"/>
    <property type="match status" value="3"/>
</dbReference>
<feature type="non-terminal residue" evidence="4">
    <location>
        <position position="1"/>
    </location>
</feature>
<feature type="repeat" description="ANK" evidence="3">
    <location>
        <begin position="96"/>
        <end position="128"/>
    </location>
</feature>
<dbReference type="PANTHER" id="PTHR24193:SF121">
    <property type="entry name" value="ADA2A-CONTAINING COMPLEX COMPONENT 3, ISOFORM D"/>
    <property type="match status" value="1"/>
</dbReference>
<keyword evidence="2 3" id="KW-0040">ANK repeat</keyword>
<dbReference type="InterPro" id="IPR002110">
    <property type="entry name" value="Ankyrin_rpt"/>
</dbReference>
<accession>A0A225VUA9</accession>
<dbReference type="SMART" id="SM00248">
    <property type="entry name" value="ANK"/>
    <property type="match status" value="4"/>
</dbReference>
<reference evidence="5" key="1">
    <citation type="submission" date="2017-03" db="EMBL/GenBank/DDBJ databases">
        <title>Phytopthora megakarya and P. palmivora, two closely related causual agents of cacao black pod achieved similar genome size and gene model numbers by different mechanisms.</title>
        <authorList>
            <person name="Ali S."/>
            <person name="Shao J."/>
            <person name="Larry D.J."/>
            <person name="Kronmiller B."/>
            <person name="Shen D."/>
            <person name="Strem M.D."/>
            <person name="Melnick R.L."/>
            <person name="Guiltinan M.J."/>
            <person name="Tyler B.M."/>
            <person name="Meinhardt L.W."/>
            <person name="Bailey B.A."/>
        </authorList>
    </citation>
    <scope>NUCLEOTIDE SEQUENCE [LARGE SCALE GENOMIC DNA]</scope>
    <source>
        <strain evidence="5">zdho120</strain>
    </source>
</reference>
<dbReference type="GO" id="GO:0045944">
    <property type="term" value="P:positive regulation of transcription by RNA polymerase II"/>
    <property type="evidence" value="ECO:0007669"/>
    <property type="project" value="TreeGrafter"/>
</dbReference>
<dbReference type="InterPro" id="IPR050663">
    <property type="entry name" value="Ankyrin-SOCS_Box"/>
</dbReference>
<dbReference type="Pfam" id="PF13606">
    <property type="entry name" value="Ank_3"/>
    <property type="match status" value="1"/>
</dbReference>
<feature type="repeat" description="ANK" evidence="3">
    <location>
        <begin position="162"/>
        <end position="183"/>
    </location>
</feature>
<evidence type="ECO:0000313" key="4">
    <source>
        <dbReference type="EMBL" id="OWZ08387.1"/>
    </source>
</evidence>
<dbReference type="Proteomes" id="UP000198211">
    <property type="component" value="Unassembled WGS sequence"/>
</dbReference>
<proteinExistence type="predicted"/>
<feature type="repeat" description="ANK" evidence="3">
    <location>
        <begin position="129"/>
        <end position="161"/>
    </location>
</feature>
<evidence type="ECO:0000256" key="3">
    <source>
        <dbReference type="PROSITE-ProRule" id="PRU00023"/>
    </source>
</evidence>